<dbReference type="Gene3D" id="2.40.30.160">
    <property type="match status" value="1"/>
</dbReference>
<protein>
    <submittedName>
        <fullName evidence="2">Putative aminomethyltransferase-like GcvT</fullName>
    </submittedName>
</protein>
<dbReference type="Proteomes" id="UP000032266">
    <property type="component" value="Chromosome"/>
</dbReference>
<keyword evidence="2" id="KW-0808">Transferase</keyword>
<dbReference type="EMBL" id="CP007142">
    <property type="protein sequence ID" value="AJQ94528.1"/>
    <property type="molecule type" value="Genomic_DNA"/>
</dbReference>
<dbReference type="SUPFAM" id="SSF103025">
    <property type="entry name" value="Folate-binding domain"/>
    <property type="match status" value="1"/>
</dbReference>
<name>A0A0C5VMF1_9GAMM</name>
<gene>
    <name evidence="2" type="ORF">YC6258_02490</name>
</gene>
<dbReference type="PANTHER" id="PTHR22602">
    <property type="entry name" value="TRANSFERASE CAF17, MITOCHONDRIAL-RELATED"/>
    <property type="match status" value="1"/>
</dbReference>
<reference evidence="2 3" key="1">
    <citation type="submission" date="2014-01" db="EMBL/GenBank/DDBJ databases">
        <title>Full genme sequencing of cellulolytic bacterium Gynuella sunshinyii YC6258T gen. nov., sp. nov.</title>
        <authorList>
            <person name="Khan H."/>
            <person name="Chung E.J."/>
            <person name="Chung Y.R."/>
        </authorList>
    </citation>
    <scope>NUCLEOTIDE SEQUENCE [LARGE SCALE GENOMIC DNA]</scope>
    <source>
        <strain evidence="2 3">YC6258</strain>
    </source>
</reference>
<proteinExistence type="predicted"/>
<dbReference type="AlphaFoldDB" id="A0A0C5VMF1"/>
<dbReference type="GO" id="GO:0032259">
    <property type="term" value="P:methylation"/>
    <property type="evidence" value="ECO:0007669"/>
    <property type="project" value="UniProtKB-KW"/>
</dbReference>
<dbReference type="PIRSF" id="PIRSF006487">
    <property type="entry name" value="GcvT"/>
    <property type="match status" value="1"/>
</dbReference>
<dbReference type="HOGENOM" id="CLU_007884_6_2_6"/>
<dbReference type="STRING" id="1445510.YC6258_02490"/>
<dbReference type="PANTHER" id="PTHR22602:SF0">
    <property type="entry name" value="TRANSFERASE CAF17, MITOCHONDRIAL-RELATED"/>
    <property type="match status" value="1"/>
</dbReference>
<dbReference type="Pfam" id="PF01571">
    <property type="entry name" value="GCV_T"/>
    <property type="match status" value="1"/>
</dbReference>
<evidence type="ECO:0000259" key="1">
    <source>
        <dbReference type="Pfam" id="PF01571"/>
    </source>
</evidence>
<dbReference type="Gene3D" id="3.30.70.1400">
    <property type="entry name" value="Aminomethyltransferase beta-barrel domains"/>
    <property type="match status" value="1"/>
</dbReference>
<dbReference type="InterPro" id="IPR006222">
    <property type="entry name" value="GCVT_N"/>
</dbReference>
<sequence>MSHQIDPSGFFALPHLGVMTVQGPDAVKFLQGQSTQDFSTLHNEEFRHGAFCTPKGRVYMNFIALFGETNDVIYLVCHQSVMEHALTTLKKYAVFYKVTLTHNTETMVTGLFKTSQAHTLNRIDDAIYCSWPGQRTMALLPKTMLIHEDSQAATEWEIGDIQQGLPWLTREMIDICIPQNINLQAIGGISFKKGCYTGQEIVARTQYKGQVKSWCLPAVLPDHPVASGTLVVNQDGQKLGQIVNSCNTHVLVLINIDKKSEAQTKENIPQVMTFQKLPYTV</sequence>
<dbReference type="InterPro" id="IPR045179">
    <property type="entry name" value="YgfZ/GcvT"/>
</dbReference>
<dbReference type="GO" id="GO:0016226">
    <property type="term" value="P:iron-sulfur cluster assembly"/>
    <property type="evidence" value="ECO:0007669"/>
    <property type="project" value="TreeGrafter"/>
</dbReference>
<dbReference type="GO" id="GO:0008168">
    <property type="term" value="F:methyltransferase activity"/>
    <property type="evidence" value="ECO:0007669"/>
    <property type="project" value="UniProtKB-KW"/>
</dbReference>
<evidence type="ECO:0000313" key="2">
    <source>
        <dbReference type="EMBL" id="AJQ94528.1"/>
    </source>
</evidence>
<accession>A0A0C5VMF1</accession>
<organism evidence="2 3">
    <name type="scientific">Gynuella sunshinyii YC6258</name>
    <dbReference type="NCBI Taxonomy" id="1445510"/>
    <lineage>
        <taxon>Bacteria</taxon>
        <taxon>Pseudomonadati</taxon>
        <taxon>Pseudomonadota</taxon>
        <taxon>Gammaproteobacteria</taxon>
        <taxon>Oceanospirillales</taxon>
        <taxon>Saccharospirillaceae</taxon>
        <taxon>Gynuella</taxon>
    </lineage>
</organism>
<dbReference type="KEGG" id="gsn:YC6258_02490"/>
<dbReference type="OrthoDB" id="9796287at2"/>
<dbReference type="InterPro" id="IPR017703">
    <property type="entry name" value="YgfZ/GCV_T_CS"/>
</dbReference>
<dbReference type="PATRIC" id="fig|1445510.3.peg.2446"/>
<dbReference type="NCBIfam" id="TIGR03317">
    <property type="entry name" value="ygfZ_signature"/>
    <property type="match status" value="1"/>
</dbReference>
<evidence type="ECO:0000313" key="3">
    <source>
        <dbReference type="Proteomes" id="UP000032266"/>
    </source>
</evidence>
<feature type="domain" description="GCVT N-terminal" evidence="1">
    <location>
        <begin position="9"/>
        <end position="107"/>
    </location>
</feature>
<dbReference type="RefSeq" id="WP_082070653.1">
    <property type="nucleotide sequence ID" value="NZ_CP007142.1"/>
</dbReference>
<keyword evidence="3" id="KW-1185">Reference proteome</keyword>
<keyword evidence="2" id="KW-0489">Methyltransferase</keyword>